<reference evidence="3" key="1">
    <citation type="journal article" date="2019" name="Int. J. Syst. Evol. Microbiol.">
        <title>The Global Catalogue of Microorganisms (GCM) 10K type strain sequencing project: providing services to taxonomists for standard genome sequencing and annotation.</title>
        <authorList>
            <consortium name="The Broad Institute Genomics Platform"/>
            <consortium name="The Broad Institute Genome Sequencing Center for Infectious Disease"/>
            <person name="Wu L."/>
            <person name="Ma J."/>
        </authorList>
    </citation>
    <scope>NUCLEOTIDE SEQUENCE [LARGE SCALE GENOMIC DNA]</scope>
    <source>
        <strain evidence="3">JCM 4816</strain>
    </source>
</reference>
<dbReference type="EMBL" id="BAAAXF010000012">
    <property type="protein sequence ID" value="GAA3493705.1"/>
    <property type="molecule type" value="Genomic_DNA"/>
</dbReference>
<evidence type="ECO:0000313" key="3">
    <source>
        <dbReference type="Proteomes" id="UP001501455"/>
    </source>
</evidence>
<comment type="caution">
    <text evidence="2">The sequence shown here is derived from an EMBL/GenBank/DDBJ whole genome shotgun (WGS) entry which is preliminary data.</text>
</comment>
<organism evidence="2 3">
    <name type="scientific">Streptomyces prasinosporus</name>
    <dbReference type="NCBI Taxonomy" id="68256"/>
    <lineage>
        <taxon>Bacteria</taxon>
        <taxon>Bacillati</taxon>
        <taxon>Actinomycetota</taxon>
        <taxon>Actinomycetes</taxon>
        <taxon>Kitasatosporales</taxon>
        <taxon>Streptomycetaceae</taxon>
        <taxon>Streptomyces</taxon>
        <taxon>Streptomyces albogriseolus group</taxon>
    </lineage>
</organism>
<name>A0ABP6TEW1_9ACTN</name>
<gene>
    <name evidence="2" type="ORF">GCM10019016_008040</name>
</gene>
<accession>A0ABP6TEW1</accession>
<evidence type="ECO:0000313" key="2">
    <source>
        <dbReference type="EMBL" id="GAA3493705.1"/>
    </source>
</evidence>
<feature type="region of interest" description="Disordered" evidence="1">
    <location>
        <begin position="19"/>
        <end position="39"/>
    </location>
</feature>
<protein>
    <submittedName>
        <fullName evidence="2">Uncharacterized protein</fullName>
    </submittedName>
</protein>
<proteinExistence type="predicted"/>
<keyword evidence="3" id="KW-1185">Reference proteome</keyword>
<evidence type="ECO:0000256" key="1">
    <source>
        <dbReference type="SAM" id="MobiDB-lite"/>
    </source>
</evidence>
<dbReference type="Proteomes" id="UP001501455">
    <property type="component" value="Unassembled WGS sequence"/>
</dbReference>
<sequence>MESKDSKGLHGVHSRRQGALRLLAAQPGGEPGAQLGGVRQPGEGVVGGAVGELELAALALLDVLDVGEQETGPVGGVGDDGVAQRHPDVAAVAAAQAQLGASALGGGAQQGAYVLGVDEVGEGVAAHRGGGAAEQPAQGVVGAQDPAVLVAAHLGDGHAGGGVLEGLPEALLAGAQRLLLTLQADQGALHVGAQTRVADRDGGLEGVHLERLAAPGAGPAAVARAVHGQHAEQLAGGAAALRAGGVHRGEEAVGGVPLVLEAGRGPVGVPLRDVVVVEDPALGVRDEDQVAPALAHGQAALPGLARAGPAGDQGLGGGVAGEGGDDQVAVGAHEVDAGQLVPEGVHDAVGDGLQRVRQAAGRVQRGHDLVQLSQGRKTDVGFRLGLHARPPPETSE</sequence>